<evidence type="ECO:0000313" key="2">
    <source>
        <dbReference type="Proteomes" id="UP000273811"/>
    </source>
</evidence>
<dbReference type="EMBL" id="QYTU02000036">
    <property type="protein sequence ID" value="RWR06328.1"/>
    <property type="molecule type" value="Genomic_DNA"/>
</dbReference>
<sequence length="420" mass="45425">MRSDELSGKKDKLCGNDAIFERTYASQKVLHNLEHNMNSNVLVNKIVCSKQVHIVAETIISLSSLGITLPPGATTIPPITVTPDLSGIVQNSIILKDEVITTGYVPATITVEGLPTTVTANLPFQQHIPCPGACPEDILSVASLEVVGIIIQPVPSVVFERSALFIVILRTRITVTRPTIGKPDQKSFSYLNDVAHQRTEKIPHMVPFTPFGPQCTAPDVADDVLVNKIVCSRPVRITAESSLIVFTSPELLPLPITLTPDLEGIVLNSTILKDAVVTAGYVPVSVTVGILTTVTLDLPFQQLTPCPGACPVDILTAAPAEIEAIIIQPIPIGAPDGVVELSIMFKVILRTKITVTRPMIGKLNQKSSSCLKGVCPHHPEVEPRRVQFPLIGAENATLTTESDIENLKWTIPYERTRAFF</sequence>
<organism evidence="1 2">
    <name type="scientific">Siminovitchia fortis</name>
    <dbReference type="NCBI Taxonomy" id="254758"/>
    <lineage>
        <taxon>Bacteria</taxon>
        <taxon>Bacillati</taxon>
        <taxon>Bacillota</taxon>
        <taxon>Bacilli</taxon>
        <taxon>Bacillales</taxon>
        <taxon>Bacillaceae</taxon>
        <taxon>Siminovitchia</taxon>
    </lineage>
</organism>
<protein>
    <submittedName>
        <fullName evidence="1">Uncharacterized protein</fullName>
    </submittedName>
</protein>
<dbReference type="Proteomes" id="UP000273811">
    <property type="component" value="Unassembled WGS sequence"/>
</dbReference>
<name>A0A443ILM6_9BACI</name>
<gene>
    <name evidence="1" type="ORF">D4N35_014235</name>
</gene>
<reference evidence="1" key="1">
    <citation type="submission" date="2018-12" db="EMBL/GenBank/DDBJ databases">
        <authorList>
            <person name="Sun L."/>
            <person name="Chen Z."/>
        </authorList>
    </citation>
    <scope>NUCLEOTIDE SEQUENCE [LARGE SCALE GENOMIC DNA]</scope>
    <source>
        <strain evidence="1">DSM 16012</strain>
    </source>
</reference>
<dbReference type="GeneID" id="56392154"/>
<dbReference type="OrthoDB" id="2889356at2"/>
<dbReference type="RefSeq" id="WP_120074834.1">
    <property type="nucleotide sequence ID" value="NZ_CP126113.1"/>
</dbReference>
<comment type="caution">
    <text evidence="1">The sequence shown here is derived from an EMBL/GenBank/DDBJ whole genome shotgun (WGS) entry which is preliminary data.</text>
</comment>
<accession>A0A443ILM6</accession>
<keyword evidence="2" id="KW-1185">Reference proteome</keyword>
<dbReference type="AlphaFoldDB" id="A0A443ILM6"/>
<proteinExistence type="predicted"/>
<evidence type="ECO:0000313" key="1">
    <source>
        <dbReference type="EMBL" id="RWR06328.1"/>
    </source>
</evidence>